<dbReference type="OrthoDB" id="9306952at2759"/>
<comment type="caution">
    <text evidence="1">The sequence shown here is derived from an EMBL/GenBank/DDBJ whole genome shotgun (WGS) entry which is preliminary data.</text>
</comment>
<evidence type="ECO:0000313" key="2">
    <source>
        <dbReference type="Proteomes" id="UP000540150"/>
    </source>
</evidence>
<feature type="non-terminal residue" evidence="1">
    <location>
        <position position="1"/>
    </location>
</feature>
<dbReference type="InterPro" id="IPR018154">
    <property type="entry name" value="TLV/ENV_coat_polyprotein"/>
</dbReference>
<proteinExistence type="predicted"/>
<accession>A0A7K8DSK1</accession>
<dbReference type="Pfam" id="PF00429">
    <property type="entry name" value="TLV_coat"/>
    <property type="match status" value="1"/>
</dbReference>
<sequence>QAHGHNPLWKLAQASYQILNATNPNLTKHCWLCYDIQPPYYEAIGVTAKPIKINGSNPSQCLWKKESGEGPSQGITLAQVTGKGRCIG</sequence>
<gene>
    <name evidence="1" type="primary">Fv4_3</name>
    <name evidence="1" type="ORF">EULNIG_R15512</name>
</gene>
<feature type="non-terminal residue" evidence="1">
    <location>
        <position position="88"/>
    </location>
</feature>
<organism evidence="1 2">
    <name type="scientific">Eulacestoma nigropectus</name>
    <name type="common">wattled ploughbill</name>
    <dbReference type="NCBI Taxonomy" id="461239"/>
    <lineage>
        <taxon>Eukaryota</taxon>
        <taxon>Metazoa</taxon>
        <taxon>Chordata</taxon>
        <taxon>Craniata</taxon>
        <taxon>Vertebrata</taxon>
        <taxon>Euteleostomi</taxon>
        <taxon>Archelosauria</taxon>
        <taxon>Archosauria</taxon>
        <taxon>Dinosauria</taxon>
        <taxon>Saurischia</taxon>
        <taxon>Theropoda</taxon>
        <taxon>Coelurosauria</taxon>
        <taxon>Aves</taxon>
        <taxon>Neognathae</taxon>
        <taxon>Neoaves</taxon>
        <taxon>Telluraves</taxon>
        <taxon>Australaves</taxon>
        <taxon>Passeriformes</taxon>
        <taxon>Corvoidea</taxon>
        <taxon>Pachycephalidae</taxon>
        <taxon>Eulacestoma</taxon>
    </lineage>
</organism>
<keyword evidence="2" id="KW-1185">Reference proteome</keyword>
<dbReference type="AlphaFoldDB" id="A0A7K8DSK1"/>
<name>A0A7K8DSK1_9CORV</name>
<reference evidence="1 2" key="1">
    <citation type="submission" date="2019-09" db="EMBL/GenBank/DDBJ databases">
        <title>Bird 10,000 Genomes (B10K) Project - Family phase.</title>
        <authorList>
            <person name="Zhang G."/>
        </authorList>
    </citation>
    <scope>NUCLEOTIDE SEQUENCE [LARGE SCALE GENOMIC DNA]</scope>
    <source>
        <strain evidence="1">B10K-DU-029-39</strain>
        <tissue evidence="1">Heart or muscle</tissue>
    </source>
</reference>
<protein>
    <submittedName>
        <fullName evidence="1">ENV2 protein</fullName>
    </submittedName>
</protein>
<dbReference type="EMBL" id="VZTE01006957">
    <property type="protein sequence ID" value="NXB41460.1"/>
    <property type="molecule type" value="Genomic_DNA"/>
</dbReference>
<evidence type="ECO:0000313" key="1">
    <source>
        <dbReference type="EMBL" id="NXB41460.1"/>
    </source>
</evidence>
<dbReference type="Proteomes" id="UP000540150">
    <property type="component" value="Unassembled WGS sequence"/>
</dbReference>